<dbReference type="AlphaFoldDB" id="A0A9X4QZX6"/>
<dbReference type="Proteomes" id="UP001152422">
    <property type="component" value="Unassembled WGS sequence"/>
</dbReference>
<accession>A0A9X4QZX6</accession>
<dbReference type="RefSeq" id="WP_002508517.1">
    <property type="nucleotide sequence ID" value="NZ_JAMBPY010000025.1"/>
</dbReference>
<organism evidence="1 2">
    <name type="scientific">Staphylococcus equorum</name>
    <dbReference type="NCBI Taxonomy" id="246432"/>
    <lineage>
        <taxon>Bacteria</taxon>
        <taxon>Bacillati</taxon>
        <taxon>Bacillota</taxon>
        <taxon>Bacilli</taxon>
        <taxon>Bacillales</taxon>
        <taxon>Staphylococcaceae</taxon>
        <taxon>Staphylococcus</taxon>
    </lineage>
</organism>
<dbReference type="Gene3D" id="1.10.260.40">
    <property type="entry name" value="lambda repressor-like DNA-binding domains"/>
    <property type="match status" value="1"/>
</dbReference>
<dbReference type="EMBL" id="JAMBQA010000009">
    <property type="protein sequence ID" value="MDG0847063.1"/>
    <property type="molecule type" value="Genomic_DNA"/>
</dbReference>
<proteinExistence type="predicted"/>
<comment type="caution">
    <text evidence="1">The sequence shown here is derived from an EMBL/GenBank/DDBJ whole genome shotgun (WGS) entry which is preliminary data.</text>
</comment>
<name>A0A9X4QZX6_9STAP</name>
<dbReference type="SUPFAM" id="SSF47413">
    <property type="entry name" value="lambda repressor-like DNA-binding domains"/>
    <property type="match status" value="1"/>
</dbReference>
<evidence type="ECO:0000313" key="1">
    <source>
        <dbReference type="EMBL" id="MDG0847063.1"/>
    </source>
</evidence>
<sequence length="77" mass="9087">MENKVVSYRKFIGYTQIEMARLLNISVQSYRNKEKGITPFKDYEKMKVKDKLVNNGFEKITIDEIFFSKKVAKSSKN</sequence>
<reference evidence="1" key="1">
    <citation type="submission" date="2022-05" db="EMBL/GenBank/DDBJ databases">
        <title>Comparative genomics of Staphylococcus equorum isolates.</title>
        <authorList>
            <person name="Luelf R.H."/>
        </authorList>
    </citation>
    <scope>NUCLEOTIDE SEQUENCE</scope>
    <source>
        <strain evidence="1">TMW 2.2497</strain>
    </source>
</reference>
<keyword evidence="2" id="KW-1185">Reference proteome</keyword>
<protein>
    <submittedName>
        <fullName evidence="1">Uncharacterized protein</fullName>
    </submittedName>
</protein>
<dbReference type="GO" id="GO:0003677">
    <property type="term" value="F:DNA binding"/>
    <property type="evidence" value="ECO:0007669"/>
    <property type="project" value="InterPro"/>
</dbReference>
<evidence type="ECO:0000313" key="2">
    <source>
        <dbReference type="Proteomes" id="UP001152422"/>
    </source>
</evidence>
<dbReference type="InterPro" id="IPR010982">
    <property type="entry name" value="Lambda_DNA-bd_dom_sf"/>
</dbReference>
<gene>
    <name evidence="1" type="ORF">M4L89_12570</name>
</gene>